<dbReference type="NCBIfam" id="TIGR01557">
    <property type="entry name" value="myb_SHAQKYF"/>
    <property type="match status" value="1"/>
</dbReference>
<feature type="non-terminal residue" evidence="7">
    <location>
        <position position="1"/>
    </location>
</feature>
<gene>
    <name evidence="7" type="ORF">GUITHDRAFT_45133</name>
</gene>
<dbReference type="Gene3D" id="1.10.10.60">
    <property type="entry name" value="Homeodomain-like"/>
    <property type="match status" value="1"/>
</dbReference>
<protein>
    <submittedName>
        <fullName evidence="7 8">Uncharacterized protein</fullName>
    </submittedName>
</protein>
<evidence type="ECO:0000256" key="4">
    <source>
        <dbReference type="ARBA" id="ARBA00023242"/>
    </source>
</evidence>
<dbReference type="PaxDb" id="55529-EKX33701"/>
<dbReference type="STRING" id="905079.L1IBS1"/>
<dbReference type="AlphaFoldDB" id="L1IBS1"/>
<reference evidence="7 9" key="1">
    <citation type="journal article" date="2012" name="Nature">
        <title>Algal genomes reveal evolutionary mosaicism and the fate of nucleomorphs.</title>
        <authorList>
            <consortium name="DOE Joint Genome Institute"/>
            <person name="Curtis B.A."/>
            <person name="Tanifuji G."/>
            <person name="Burki F."/>
            <person name="Gruber A."/>
            <person name="Irimia M."/>
            <person name="Maruyama S."/>
            <person name="Arias M.C."/>
            <person name="Ball S.G."/>
            <person name="Gile G.H."/>
            <person name="Hirakawa Y."/>
            <person name="Hopkins J.F."/>
            <person name="Kuo A."/>
            <person name="Rensing S.A."/>
            <person name="Schmutz J."/>
            <person name="Symeonidi A."/>
            <person name="Elias M."/>
            <person name="Eveleigh R.J."/>
            <person name="Herman E.K."/>
            <person name="Klute M.J."/>
            <person name="Nakayama T."/>
            <person name="Obornik M."/>
            <person name="Reyes-Prieto A."/>
            <person name="Armbrust E.V."/>
            <person name="Aves S.J."/>
            <person name="Beiko R.G."/>
            <person name="Coutinho P."/>
            <person name="Dacks J.B."/>
            <person name="Durnford D.G."/>
            <person name="Fast N.M."/>
            <person name="Green B.R."/>
            <person name="Grisdale C.J."/>
            <person name="Hempel F."/>
            <person name="Henrissat B."/>
            <person name="Hoppner M.P."/>
            <person name="Ishida K."/>
            <person name="Kim E."/>
            <person name="Koreny L."/>
            <person name="Kroth P.G."/>
            <person name="Liu Y."/>
            <person name="Malik S.B."/>
            <person name="Maier U.G."/>
            <person name="McRose D."/>
            <person name="Mock T."/>
            <person name="Neilson J.A."/>
            <person name="Onodera N.T."/>
            <person name="Poole A.M."/>
            <person name="Pritham E.J."/>
            <person name="Richards T.A."/>
            <person name="Rocap G."/>
            <person name="Roy S.W."/>
            <person name="Sarai C."/>
            <person name="Schaack S."/>
            <person name="Shirato S."/>
            <person name="Slamovits C.H."/>
            <person name="Spencer D.F."/>
            <person name="Suzuki S."/>
            <person name="Worden A.Z."/>
            <person name="Zauner S."/>
            <person name="Barry K."/>
            <person name="Bell C."/>
            <person name="Bharti A.K."/>
            <person name="Crow J.A."/>
            <person name="Grimwood J."/>
            <person name="Kramer R."/>
            <person name="Lindquist E."/>
            <person name="Lucas S."/>
            <person name="Salamov A."/>
            <person name="McFadden G.I."/>
            <person name="Lane C.E."/>
            <person name="Keeling P.J."/>
            <person name="Gray M.W."/>
            <person name="Grigoriev I.V."/>
            <person name="Archibald J.M."/>
        </authorList>
    </citation>
    <scope>NUCLEOTIDE SEQUENCE</scope>
    <source>
        <strain evidence="7 9">CCMP2712</strain>
    </source>
</reference>
<evidence type="ECO:0000259" key="5">
    <source>
        <dbReference type="PROSITE" id="PS51293"/>
    </source>
</evidence>
<dbReference type="OMA" id="WIRIAEH"/>
<dbReference type="EMBL" id="JH993132">
    <property type="protein sequence ID" value="EKX33701.1"/>
    <property type="molecule type" value="Genomic_DNA"/>
</dbReference>
<keyword evidence="3" id="KW-0804">Transcription</keyword>
<name>L1IBS1_GUITC</name>
<reference evidence="9" key="2">
    <citation type="submission" date="2012-11" db="EMBL/GenBank/DDBJ databases">
        <authorList>
            <person name="Kuo A."/>
            <person name="Curtis B.A."/>
            <person name="Tanifuji G."/>
            <person name="Burki F."/>
            <person name="Gruber A."/>
            <person name="Irimia M."/>
            <person name="Maruyama S."/>
            <person name="Arias M.C."/>
            <person name="Ball S.G."/>
            <person name="Gile G.H."/>
            <person name="Hirakawa Y."/>
            <person name="Hopkins J.F."/>
            <person name="Rensing S.A."/>
            <person name="Schmutz J."/>
            <person name="Symeonidi A."/>
            <person name="Elias M."/>
            <person name="Eveleigh R.J."/>
            <person name="Herman E.K."/>
            <person name="Klute M.J."/>
            <person name="Nakayama T."/>
            <person name="Obornik M."/>
            <person name="Reyes-Prieto A."/>
            <person name="Armbrust E.V."/>
            <person name="Aves S.J."/>
            <person name="Beiko R.G."/>
            <person name="Coutinho P."/>
            <person name="Dacks J.B."/>
            <person name="Durnford D.G."/>
            <person name="Fast N.M."/>
            <person name="Green B.R."/>
            <person name="Grisdale C."/>
            <person name="Hempe F."/>
            <person name="Henrissat B."/>
            <person name="Hoppner M.P."/>
            <person name="Ishida K.-I."/>
            <person name="Kim E."/>
            <person name="Koreny L."/>
            <person name="Kroth P.G."/>
            <person name="Liu Y."/>
            <person name="Malik S.-B."/>
            <person name="Maier U.G."/>
            <person name="McRose D."/>
            <person name="Mock T."/>
            <person name="Neilson J.A."/>
            <person name="Onodera N.T."/>
            <person name="Poole A.M."/>
            <person name="Pritham E.J."/>
            <person name="Richards T.A."/>
            <person name="Rocap G."/>
            <person name="Roy S.W."/>
            <person name="Sarai C."/>
            <person name="Schaack S."/>
            <person name="Shirato S."/>
            <person name="Slamovits C.H."/>
            <person name="Spencer D.F."/>
            <person name="Suzuki S."/>
            <person name="Worden A.Z."/>
            <person name="Zauner S."/>
            <person name="Barry K."/>
            <person name="Bell C."/>
            <person name="Bharti A.K."/>
            <person name="Crow J.A."/>
            <person name="Grimwood J."/>
            <person name="Kramer R."/>
            <person name="Lindquist E."/>
            <person name="Lucas S."/>
            <person name="Salamov A."/>
            <person name="McFadden G.I."/>
            <person name="Lane C.E."/>
            <person name="Keeling P.J."/>
            <person name="Gray M.W."/>
            <person name="Grigoriev I.V."/>
            <person name="Archibald J.M."/>
        </authorList>
    </citation>
    <scope>NUCLEOTIDE SEQUENCE</scope>
    <source>
        <strain evidence="9">CCMP2712</strain>
    </source>
</reference>
<evidence type="ECO:0000256" key="1">
    <source>
        <dbReference type="ARBA" id="ARBA00023015"/>
    </source>
</evidence>
<dbReference type="PROSITE" id="PS51293">
    <property type="entry name" value="SANT"/>
    <property type="match status" value="1"/>
</dbReference>
<keyword evidence="2" id="KW-0238">DNA-binding</keyword>
<dbReference type="Proteomes" id="UP000011087">
    <property type="component" value="Unassembled WGS sequence"/>
</dbReference>
<dbReference type="KEGG" id="gtt:GUITHDRAFT_45133"/>
<feature type="domain" description="SANT" evidence="5">
    <location>
        <begin position="1"/>
        <end position="40"/>
    </location>
</feature>
<dbReference type="eggNOG" id="KOG0724">
    <property type="taxonomic scope" value="Eukaryota"/>
</dbReference>
<dbReference type="PROSITE" id="PS51294">
    <property type="entry name" value="HTH_MYB"/>
    <property type="match status" value="1"/>
</dbReference>
<dbReference type="SUPFAM" id="SSF46689">
    <property type="entry name" value="Homeodomain-like"/>
    <property type="match status" value="1"/>
</dbReference>
<dbReference type="InterPro" id="IPR017884">
    <property type="entry name" value="SANT_dom"/>
</dbReference>
<dbReference type="Pfam" id="PF00249">
    <property type="entry name" value="Myb_DNA-binding"/>
    <property type="match status" value="1"/>
</dbReference>
<proteinExistence type="predicted"/>
<feature type="non-terminal residue" evidence="7">
    <location>
        <position position="50"/>
    </location>
</feature>
<dbReference type="RefSeq" id="XP_005820681.1">
    <property type="nucleotide sequence ID" value="XM_005820624.1"/>
</dbReference>
<dbReference type="GeneID" id="17290458"/>
<keyword evidence="1" id="KW-0805">Transcription regulation</keyword>
<dbReference type="PANTHER" id="PTHR12802">
    <property type="entry name" value="SWI/SNF COMPLEX-RELATED"/>
    <property type="match status" value="1"/>
</dbReference>
<keyword evidence="9" id="KW-1185">Reference proteome</keyword>
<dbReference type="SMART" id="SM00717">
    <property type="entry name" value="SANT"/>
    <property type="match status" value="1"/>
</dbReference>
<evidence type="ECO:0000256" key="3">
    <source>
        <dbReference type="ARBA" id="ARBA00023163"/>
    </source>
</evidence>
<evidence type="ECO:0000259" key="6">
    <source>
        <dbReference type="PROSITE" id="PS51294"/>
    </source>
</evidence>
<accession>L1IBS1</accession>
<evidence type="ECO:0000313" key="7">
    <source>
        <dbReference type="EMBL" id="EKX33701.1"/>
    </source>
</evidence>
<reference evidence="8" key="3">
    <citation type="submission" date="2015-06" db="UniProtKB">
        <authorList>
            <consortium name="EnsemblProtists"/>
        </authorList>
    </citation>
    <scope>IDENTIFICATION</scope>
</reference>
<dbReference type="OrthoDB" id="118550at2759"/>
<dbReference type="GO" id="GO:0003677">
    <property type="term" value="F:DNA binding"/>
    <property type="evidence" value="ECO:0007669"/>
    <property type="project" value="UniProtKB-KW"/>
</dbReference>
<dbReference type="InterPro" id="IPR017930">
    <property type="entry name" value="Myb_dom"/>
</dbReference>
<dbReference type="CDD" id="cd00167">
    <property type="entry name" value="SANT"/>
    <property type="match status" value="1"/>
</dbReference>
<dbReference type="InterPro" id="IPR001005">
    <property type="entry name" value="SANT/Myb"/>
</dbReference>
<dbReference type="InterPro" id="IPR009057">
    <property type="entry name" value="Homeodomain-like_sf"/>
</dbReference>
<evidence type="ECO:0000313" key="9">
    <source>
        <dbReference type="Proteomes" id="UP000011087"/>
    </source>
</evidence>
<dbReference type="EnsemblProtists" id="EKX33701">
    <property type="protein sequence ID" value="EKX33701"/>
    <property type="gene ID" value="GUITHDRAFT_45133"/>
</dbReference>
<keyword evidence="4" id="KW-0539">Nucleus</keyword>
<organism evidence="7">
    <name type="scientific">Guillardia theta (strain CCMP2712)</name>
    <name type="common">Cryptophyte</name>
    <dbReference type="NCBI Taxonomy" id="905079"/>
    <lineage>
        <taxon>Eukaryota</taxon>
        <taxon>Cryptophyceae</taxon>
        <taxon>Pyrenomonadales</taxon>
        <taxon>Geminigeraceae</taxon>
        <taxon>Guillardia</taxon>
    </lineage>
</organism>
<sequence length="50" mass="6024">WLQEEHDKFLEALRMYGPKAMKAISDHVRTRTPVQVRTHAQKYFQKLARI</sequence>
<dbReference type="HOGENOM" id="CLU_169280_1_0_1"/>
<evidence type="ECO:0000313" key="8">
    <source>
        <dbReference type="EnsemblProtists" id="EKX33701"/>
    </source>
</evidence>
<dbReference type="InterPro" id="IPR006447">
    <property type="entry name" value="Myb_dom_plants"/>
</dbReference>
<evidence type="ECO:0000256" key="2">
    <source>
        <dbReference type="ARBA" id="ARBA00023125"/>
    </source>
</evidence>
<feature type="domain" description="HTH myb-type" evidence="6">
    <location>
        <begin position="1"/>
        <end position="48"/>
    </location>
</feature>